<dbReference type="EMBL" id="JBHMCT010000007">
    <property type="protein sequence ID" value="MFB9554603.1"/>
    <property type="molecule type" value="Genomic_DNA"/>
</dbReference>
<comment type="caution">
    <text evidence="2">The sequence shown here is derived from an EMBL/GenBank/DDBJ whole genome shotgun (WGS) entry which is preliminary data.</text>
</comment>
<dbReference type="Proteomes" id="UP001589716">
    <property type="component" value="Unassembled WGS sequence"/>
</dbReference>
<evidence type="ECO:0000256" key="1">
    <source>
        <dbReference type="SAM" id="MobiDB-lite"/>
    </source>
</evidence>
<reference evidence="2 3" key="1">
    <citation type="submission" date="2024-09" db="EMBL/GenBank/DDBJ databases">
        <authorList>
            <person name="Sun Q."/>
            <person name="Mori K."/>
        </authorList>
    </citation>
    <scope>NUCLEOTIDE SEQUENCE [LARGE SCALE GENOMIC DNA]</scope>
    <source>
        <strain evidence="2 3">JCM 4414</strain>
    </source>
</reference>
<dbReference type="InterPro" id="IPR015943">
    <property type="entry name" value="WD40/YVTN_repeat-like_dom_sf"/>
</dbReference>
<proteinExistence type="predicted"/>
<accession>A0ABV5QP31</accession>
<evidence type="ECO:0000313" key="2">
    <source>
        <dbReference type="EMBL" id="MFB9554603.1"/>
    </source>
</evidence>
<keyword evidence="3" id="KW-1185">Reference proteome</keyword>
<gene>
    <name evidence="2" type="ORF">ACFFTP_10410</name>
</gene>
<name>A0ABV5QP31_9ACTN</name>
<feature type="region of interest" description="Disordered" evidence="1">
    <location>
        <begin position="175"/>
        <end position="194"/>
    </location>
</feature>
<organism evidence="2 3">
    <name type="scientific">Streptomyces roseoviridis</name>
    <dbReference type="NCBI Taxonomy" id="67361"/>
    <lineage>
        <taxon>Bacteria</taxon>
        <taxon>Bacillati</taxon>
        <taxon>Actinomycetota</taxon>
        <taxon>Actinomycetes</taxon>
        <taxon>Kitasatosporales</taxon>
        <taxon>Streptomycetaceae</taxon>
        <taxon>Streptomyces</taxon>
    </lineage>
</organism>
<evidence type="ECO:0000313" key="3">
    <source>
        <dbReference type="Proteomes" id="UP001589716"/>
    </source>
</evidence>
<protein>
    <submittedName>
        <fullName evidence="2">Exo-alpha-sialidase</fullName>
    </submittedName>
</protein>
<dbReference type="SUPFAM" id="SSF110296">
    <property type="entry name" value="Oligoxyloglucan reducing end-specific cellobiohydrolase"/>
    <property type="match status" value="1"/>
</dbReference>
<dbReference type="RefSeq" id="WP_345487188.1">
    <property type="nucleotide sequence ID" value="NZ_BAAAWU010000001.1"/>
</dbReference>
<dbReference type="Gene3D" id="2.130.10.10">
    <property type="entry name" value="YVTN repeat-like/Quinoprotein amine dehydrogenase"/>
    <property type="match status" value="1"/>
</dbReference>
<sequence>MLLVQCVTDRARPDGGFCRQQVAALDRGARSWALRPTPLPEIPPSRGVSAGLTVLGPGRALIEDGGGEEPERTWFTRDGGRSWRAVDRRTAGTAPLIPAGAVLTTACVAPPAATPEECARERLVVISPQDGRRRALARVPALGAHPRPAAVPEPDGSWWVSGTDPLTGRTALAVSRDAGRSWSPTPLPSTPGRPAHGVAVVVGPDAVYAAELGELDGGEPVKNPLRALYRSADGGRTWTRVRTTRPDAEPRSLLGLPVPGPGGRLRVDADLRAYTSEDGGRTFAATEWGSSWVRRTGIGLLREAGDRCAYATTRDGVRWSEFRLACEDPVGGGA</sequence>